<evidence type="ECO:0000256" key="1">
    <source>
        <dbReference type="ARBA" id="ARBA00023015"/>
    </source>
</evidence>
<dbReference type="InterPro" id="IPR001138">
    <property type="entry name" value="Zn2Cys6_DnaBD"/>
</dbReference>
<dbReference type="EMBL" id="ML737571">
    <property type="protein sequence ID" value="KAE8369730.1"/>
    <property type="molecule type" value="Genomic_DNA"/>
</dbReference>
<evidence type="ECO:0000259" key="5">
    <source>
        <dbReference type="PROSITE" id="PS50048"/>
    </source>
</evidence>
<evidence type="ECO:0000256" key="2">
    <source>
        <dbReference type="ARBA" id="ARBA00023125"/>
    </source>
</evidence>
<keyword evidence="4" id="KW-0539">Nucleus</keyword>
<proteinExistence type="predicted"/>
<gene>
    <name evidence="6" type="ORF">BDV27DRAFT_120412</name>
</gene>
<dbReference type="GO" id="GO:0001228">
    <property type="term" value="F:DNA-binding transcription activator activity, RNA polymerase II-specific"/>
    <property type="evidence" value="ECO:0007669"/>
    <property type="project" value="TreeGrafter"/>
</dbReference>
<keyword evidence="7" id="KW-1185">Reference proteome</keyword>
<dbReference type="PANTHER" id="PTHR47784">
    <property type="entry name" value="STEROL UPTAKE CONTROL PROTEIN 2"/>
    <property type="match status" value="1"/>
</dbReference>
<reference evidence="6 7" key="1">
    <citation type="submission" date="2019-04" db="EMBL/GenBank/DDBJ databases">
        <title>Friends and foes A comparative genomics studyof 23 Aspergillus species from section Flavi.</title>
        <authorList>
            <consortium name="DOE Joint Genome Institute"/>
            <person name="Kjaerbolling I."/>
            <person name="Vesth T."/>
            <person name="Frisvad J.C."/>
            <person name="Nybo J.L."/>
            <person name="Theobald S."/>
            <person name="Kildgaard S."/>
            <person name="Isbrandt T."/>
            <person name="Kuo A."/>
            <person name="Sato A."/>
            <person name="Lyhne E.K."/>
            <person name="Kogle M.E."/>
            <person name="Wiebenga A."/>
            <person name="Kun R.S."/>
            <person name="Lubbers R.J."/>
            <person name="Makela M.R."/>
            <person name="Barry K."/>
            <person name="Chovatia M."/>
            <person name="Clum A."/>
            <person name="Daum C."/>
            <person name="Haridas S."/>
            <person name="He G."/>
            <person name="LaButti K."/>
            <person name="Lipzen A."/>
            <person name="Mondo S."/>
            <person name="Riley R."/>
            <person name="Salamov A."/>
            <person name="Simmons B.A."/>
            <person name="Magnuson J.K."/>
            <person name="Henrissat B."/>
            <person name="Mortensen U.H."/>
            <person name="Larsen T.O."/>
            <person name="Devries R.P."/>
            <person name="Grigoriev I.V."/>
            <person name="Machida M."/>
            <person name="Baker S.E."/>
            <person name="Andersen M.R."/>
        </authorList>
    </citation>
    <scope>NUCLEOTIDE SEQUENCE [LARGE SCALE GENOMIC DNA]</scope>
    <source>
        <strain evidence="6 7">CBS 763.97</strain>
    </source>
</reference>
<dbReference type="Gene3D" id="4.10.240.10">
    <property type="entry name" value="Zn(2)-C6 fungal-type DNA-binding domain"/>
    <property type="match status" value="1"/>
</dbReference>
<keyword evidence="1" id="KW-0805">Transcription regulation</keyword>
<evidence type="ECO:0000313" key="7">
    <source>
        <dbReference type="Proteomes" id="UP000326268"/>
    </source>
</evidence>
<dbReference type="CDD" id="cd00067">
    <property type="entry name" value="GAL4"/>
    <property type="match status" value="1"/>
</dbReference>
<sequence length="453" mass="50937">MSVEQRLITPGALDKIPARKSNLGQAVFQVPLYLNQEKIYHARRPHKKSRAGCLTCKKRRVKCDEGKPVCVKCQKYGALCSYATVSYENGSIAGVASSMQKPESITFSFSLDDLATRIEEILKLDTGTNASLVERNASHPVSMIAFQQFLKGATDTVANPSLRAVMRSDMIRVSFTSPYLMYTILAVGILHLNRISPGNKTWQLAETYYWQRAIKLYQAALTSNVTPQNVDSLLSTCMFMGVTALCPENIKPTDSWVLSDKPDAMNWLCLQSGLRCIITLAQSYLDSSIWGSTFQQAHKDEQQFLKRVVPEGREGLDPDLADLCGIDDSTTAKTNPYYEPLRLYTALCQLERNWENSAKCAEFMGKLTNEFLALLRRRDPPALLIMAQWMGLMCTLSHWQPWVFGRLVTECTAICMYLKNDPDPRISRLLKFPASACGYSSQNISQNTRVWIS</sequence>
<evidence type="ECO:0000256" key="3">
    <source>
        <dbReference type="ARBA" id="ARBA00023163"/>
    </source>
</evidence>
<organism evidence="6 7">
    <name type="scientific">Aspergillus caelatus</name>
    <dbReference type="NCBI Taxonomy" id="61420"/>
    <lineage>
        <taxon>Eukaryota</taxon>
        <taxon>Fungi</taxon>
        <taxon>Dikarya</taxon>
        <taxon>Ascomycota</taxon>
        <taxon>Pezizomycotina</taxon>
        <taxon>Eurotiomycetes</taxon>
        <taxon>Eurotiomycetidae</taxon>
        <taxon>Eurotiales</taxon>
        <taxon>Aspergillaceae</taxon>
        <taxon>Aspergillus</taxon>
        <taxon>Aspergillus subgen. Circumdati</taxon>
    </lineage>
</organism>
<feature type="domain" description="Zn(2)-C6 fungal-type" evidence="5">
    <location>
        <begin position="52"/>
        <end position="82"/>
    </location>
</feature>
<dbReference type="GO" id="GO:0008270">
    <property type="term" value="F:zinc ion binding"/>
    <property type="evidence" value="ECO:0007669"/>
    <property type="project" value="InterPro"/>
</dbReference>
<dbReference type="GeneID" id="43649540"/>
<dbReference type="PROSITE" id="PS00463">
    <property type="entry name" value="ZN2_CY6_FUNGAL_1"/>
    <property type="match status" value="1"/>
</dbReference>
<accession>A0A5N7AM01</accession>
<dbReference type="PROSITE" id="PS50048">
    <property type="entry name" value="ZN2_CY6_FUNGAL_2"/>
    <property type="match status" value="1"/>
</dbReference>
<dbReference type="PANTHER" id="PTHR47784:SF9">
    <property type="entry name" value="ZN(II)2CYS6 TRANSCRIPTION FACTOR (EUROFUNG)"/>
    <property type="match status" value="1"/>
</dbReference>
<dbReference type="SMART" id="SM00066">
    <property type="entry name" value="GAL4"/>
    <property type="match status" value="1"/>
</dbReference>
<dbReference type="Pfam" id="PF00172">
    <property type="entry name" value="Zn_clus"/>
    <property type="match status" value="1"/>
</dbReference>
<keyword evidence="2" id="KW-0238">DNA-binding</keyword>
<dbReference type="InterPro" id="IPR036864">
    <property type="entry name" value="Zn2-C6_fun-type_DNA-bd_sf"/>
</dbReference>
<evidence type="ECO:0000313" key="6">
    <source>
        <dbReference type="EMBL" id="KAE8369730.1"/>
    </source>
</evidence>
<dbReference type="InterPro" id="IPR021858">
    <property type="entry name" value="Fun_TF"/>
</dbReference>
<dbReference type="OrthoDB" id="416217at2759"/>
<dbReference type="AlphaFoldDB" id="A0A5N7AM01"/>
<evidence type="ECO:0000256" key="4">
    <source>
        <dbReference type="ARBA" id="ARBA00023242"/>
    </source>
</evidence>
<dbReference type="InterPro" id="IPR053157">
    <property type="entry name" value="Sterol_Uptake_Regulator"/>
</dbReference>
<dbReference type="RefSeq" id="XP_031932811.1">
    <property type="nucleotide sequence ID" value="XM_032065094.1"/>
</dbReference>
<dbReference type="Pfam" id="PF11951">
    <property type="entry name" value="Fungal_trans_2"/>
    <property type="match status" value="1"/>
</dbReference>
<dbReference type="GO" id="GO:0003677">
    <property type="term" value="F:DNA binding"/>
    <property type="evidence" value="ECO:0007669"/>
    <property type="project" value="UniProtKB-KW"/>
</dbReference>
<dbReference type="SUPFAM" id="SSF57701">
    <property type="entry name" value="Zn2/Cys6 DNA-binding domain"/>
    <property type="match status" value="1"/>
</dbReference>
<protein>
    <recommendedName>
        <fullName evidence="5">Zn(2)-C6 fungal-type domain-containing protein</fullName>
    </recommendedName>
</protein>
<dbReference type="CDD" id="cd12148">
    <property type="entry name" value="fungal_TF_MHR"/>
    <property type="match status" value="1"/>
</dbReference>
<name>A0A5N7AM01_9EURO</name>
<dbReference type="Proteomes" id="UP000326268">
    <property type="component" value="Unassembled WGS sequence"/>
</dbReference>
<keyword evidence="3" id="KW-0804">Transcription</keyword>